<protein>
    <submittedName>
        <fullName evidence="2">Uncharacterized protein</fullName>
    </submittedName>
</protein>
<evidence type="ECO:0000256" key="1">
    <source>
        <dbReference type="SAM" id="SignalP"/>
    </source>
</evidence>
<evidence type="ECO:0000313" key="3">
    <source>
        <dbReference type="Proteomes" id="UP000191112"/>
    </source>
</evidence>
<dbReference type="OrthoDB" id="1450316at2"/>
<dbReference type="AlphaFoldDB" id="A0A1T5EIK6"/>
<organism evidence="2 3">
    <name type="scientific">Soonwooa buanensis</name>
    <dbReference type="NCBI Taxonomy" id="619805"/>
    <lineage>
        <taxon>Bacteria</taxon>
        <taxon>Pseudomonadati</taxon>
        <taxon>Bacteroidota</taxon>
        <taxon>Flavobacteriia</taxon>
        <taxon>Flavobacteriales</taxon>
        <taxon>Weeksellaceae</taxon>
        <taxon>Chryseobacterium group</taxon>
        <taxon>Soonwooa</taxon>
    </lineage>
</organism>
<accession>A0A1T5EIK6</accession>
<reference evidence="2 3" key="1">
    <citation type="submission" date="2017-02" db="EMBL/GenBank/DDBJ databases">
        <authorList>
            <person name="Peterson S.W."/>
        </authorList>
    </citation>
    <scope>NUCLEOTIDE SEQUENCE [LARGE SCALE GENOMIC DNA]</scope>
    <source>
        <strain evidence="2 3">DSM 22323</strain>
    </source>
</reference>
<evidence type="ECO:0000313" key="2">
    <source>
        <dbReference type="EMBL" id="SKB83560.1"/>
    </source>
</evidence>
<gene>
    <name evidence="2" type="ORF">SAMN05660477_01429</name>
</gene>
<keyword evidence="1" id="KW-0732">Signal</keyword>
<dbReference type="EMBL" id="FUYZ01000003">
    <property type="protein sequence ID" value="SKB83560.1"/>
    <property type="molecule type" value="Genomic_DNA"/>
</dbReference>
<dbReference type="STRING" id="619805.SAMN05660477_01429"/>
<dbReference type="Proteomes" id="UP000191112">
    <property type="component" value="Unassembled WGS sequence"/>
</dbReference>
<proteinExistence type="predicted"/>
<name>A0A1T5EIK6_9FLAO</name>
<keyword evidence="3" id="KW-1185">Reference proteome</keyword>
<dbReference type="RefSeq" id="WP_079666675.1">
    <property type="nucleotide sequence ID" value="NZ_FUYZ01000003.1"/>
</dbReference>
<sequence length="307" mass="36193">MRKFLLLILLSVFTFGFSQNRYSAFGHNGIFGIVDKTNLAEFLEPTYQRVDFFFTDYLAMKKDNQVDFYSKSNTEKFSLTDQEQDEIKLNNRNYYHYQDANASYLIPDLVAEKIKLPKKYKAIVEHKASLFGSLENSFDIIDFKNHKVSKSIKSIYYHAGTFNNKLNSKTEDLIVFYGNATIEVYDGQQKLLKVYKSNEKSKETVFKIICKDFEYVPTPEMVYRADVADPDWASESLQNRTKIWLSKDKRKYFSIAGRCEIHYADGKNWISIQSYSQQQTFQFEVDFENKKFIIPQKYIDKLDLKFD</sequence>
<feature type="chain" id="PRO_5012120429" evidence="1">
    <location>
        <begin position="24"/>
        <end position="307"/>
    </location>
</feature>
<feature type="signal peptide" evidence="1">
    <location>
        <begin position="1"/>
        <end position="23"/>
    </location>
</feature>